<dbReference type="Proteomes" id="UP000251889">
    <property type="component" value="Unassembled WGS sequence"/>
</dbReference>
<protein>
    <recommendedName>
        <fullName evidence="1">Carbohydrate-binding domain-containing protein</fullName>
    </recommendedName>
</protein>
<dbReference type="GO" id="GO:0016052">
    <property type="term" value="P:carbohydrate catabolic process"/>
    <property type="evidence" value="ECO:0007669"/>
    <property type="project" value="InterPro"/>
</dbReference>
<dbReference type="SUPFAM" id="SSF49344">
    <property type="entry name" value="CBD9-like"/>
    <property type="match status" value="1"/>
</dbReference>
<feature type="domain" description="Carbohydrate-binding" evidence="1">
    <location>
        <begin position="49"/>
        <end position="214"/>
    </location>
</feature>
<proteinExistence type="predicted"/>
<evidence type="ECO:0000313" key="3">
    <source>
        <dbReference type="Proteomes" id="UP000251889"/>
    </source>
</evidence>
<evidence type="ECO:0000313" key="2">
    <source>
        <dbReference type="EMBL" id="RAW01122.1"/>
    </source>
</evidence>
<dbReference type="GO" id="GO:0030246">
    <property type="term" value="F:carbohydrate binding"/>
    <property type="evidence" value="ECO:0007669"/>
    <property type="project" value="InterPro"/>
</dbReference>
<reference evidence="2 3" key="1">
    <citation type="submission" date="2018-06" db="EMBL/GenBank/DDBJ databases">
        <title>Chryseolinea flavus sp. nov., a member of the phylum Bacteroidetes isolated from soil.</title>
        <authorList>
            <person name="Li Y."/>
            <person name="Wang J."/>
        </authorList>
    </citation>
    <scope>NUCLEOTIDE SEQUENCE [LARGE SCALE GENOMIC DNA]</scope>
    <source>
        <strain evidence="2 3">SDU1-6</strain>
    </source>
</reference>
<dbReference type="EMBL" id="QMFY01000005">
    <property type="protein sequence ID" value="RAW01122.1"/>
    <property type="molecule type" value="Genomic_DNA"/>
</dbReference>
<dbReference type="OrthoDB" id="9786766at2"/>
<keyword evidence="3" id="KW-1185">Reference proteome</keyword>
<gene>
    <name evidence="2" type="ORF">DQQ10_11885</name>
</gene>
<dbReference type="GO" id="GO:0004553">
    <property type="term" value="F:hydrolase activity, hydrolyzing O-glycosyl compounds"/>
    <property type="evidence" value="ECO:0007669"/>
    <property type="project" value="InterPro"/>
</dbReference>
<dbReference type="AlphaFoldDB" id="A0A364Y361"/>
<sequence length="306" mass="33169">MRLYFDNANFNVNKITITAGGSDPNGTITCYRSPGSVTVNGNLNETGWDVTKVFSKATVGSPNNTASFGVLWDNTNLYIGARVLDANLFSDSSDPWEDDAVEIYIDANNNKLGSYDGQDNQIIKNYNKSTVFTKVGISGLQHAWSSIAGGYSIEMAIPWSQLGISSPAAGTTIGFDIGYDDDDNGGSREHQAVWNGSVNNYASTAGFGSLVLSGSNARMRIESLGEVAEAQTVEYYPNEVTDKLHIKTDGSYELVEVIDGMGRSLQVESMLDKKDITLDMNGVSSGLHLVRLKGTTHHHVFRIIKK</sequence>
<evidence type="ECO:0000259" key="1">
    <source>
        <dbReference type="Pfam" id="PF06452"/>
    </source>
</evidence>
<dbReference type="Pfam" id="PF06452">
    <property type="entry name" value="CBM9_1"/>
    <property type="match status" value="1"/>
</dbReference>
<dbReference type="Gene3D" id="2.60.40.1190">
    <property type="match status" value="1"/>
</dbReference>
<organism evidence="2 3">
    <name type="scientific">Pseudochryseolinea flava</name>
    <dbReference type="NCBI Taxonomy" id="2059302"/>
    <lineage>
        <taxon>Bacteria</taxon>
        <taxon>Pseudomonadati</taxon>
        <taxon>Bacteroidota</taxon>
        <taxon>Cytophagia</taxon>
        <taxon>Cytophagales</taxon>
        <taxon>Fulvivirgaceae</taxon>
        <taxon>Pseudochryseolinea</taxon>
    </lineage>
</organism>
<dbReference type="InterPro" id="IPR010502">
    <property type="entry name" value="Carb-bd_dom_fam9"/>
</dbReference>
<name>A0A364Y361_9BACT</name>
<accession>A0A364Y361</accession>
<comment type="caution">
    <text evidence="2">The sequence shown here is derived from an EMBL/GenBank/DDBJ whole genome shotgun (WGS) entry which is preliminary data.</text>
</comment>